<comment type="caution">
    <text evidence="2">The sequence shown here is derived from an EMBL/GenBank/DDBJ whole genome shotgun (WGS) entry which is preliminary data.</text>
</comment>
<dbReference type="EMBL" id="JAMPKM010000001">
    <property type="protein sequence ID" value="MEP0815849.1"/>
    <property type="molecule type" value="Genomic_DNA"/>
</dbReference>
<dbReference type="Pfam" id="PF13449">
    <property type="entry name" value="Phytase-like"/>
    <property type="match status" value="1"/>
</dbReference>
<dbReference type="RefSeq" id="WP_199298820.1">
    <property type="nucleotide sequence ID" value="NZ_JAMPKM010000001.1"/>
</dbReference>
<gene>
    <name evidence="2" type="ORF">NC998_01935</name>
</gene>
<name>A0ABV0J242_9CYAN</name>
<sequence>MKQDQSFSSAVLRAIAPSFRAYRRALSALILIIPLLLTACGVPRISAESRLFLDRSLEFLDEYQLSQSTYDNTPVGALSALTYDRQHDRFYAVSSDSSQQAPARFYTFKLSLDTSDAQAPKIQQLEVEQVTLLTQENGQPYAPNAIAPAGIALSPQQSVFISSDSLDAAGSTPLVGEFDLATGKLRHRLPIPNRYLPSTGTPEAPVGVQEHGAFSALTISAPSVSPANLEPFRIFTATQSALVQDRETENQTANNRLLHYLIGEGPPVLIAEHVYPIKAPPVGAIAPQLTELMVLDQGGHFLSLEETLDDSTPSAEIFQLAMGSATDTSSLASLQGAEGIQPIRKRSLLDLNKLGIPLGDLAGMTLGPQLPDGSQSLLLVSNNHLQAEQPTQVLLFRLKNST</sequence>
<accession>A0ABV0J242</accession>
<feature type="domain" description="Phytase-like" evidence="1">
    <location>
        <begin position="73"/>
        <end position="383"/>
    </location>
</feature>
<evidence type="ECO:0000313" key="2">
    <source>
        <dbReference type="EMBL" id="MEP0815849.1"/>
    </source>
</evidence>
<evidence type="ECO:0000313" key="3">
    <source>
        <dbReference type="Proteomes" id="UP001464891"/>
    </source>
</evidence>
<dbReference type="InterPro" id="IPR027372">
    <property type="entry name" value="Phytase-like_dom"/>
</dbReference>
<protein>
    <submittedName>
        <fullName evidence="2">Esterase-like activity of phytase family protein</fullName>
    </submittedName>
</protein>
<dbReference type="PANTHER" id="PTHR37957">
    <property type="entry name" value="BLR7070 PROTEIN"/>
    <property type="match status" value="1"/>
</dbReference>
<organism evidence="2 3">
    <name type="scientific">Trichocoleus desertorum GB2-A4</name>
    <dbReference type="NCBI Taxonomy" id="2933944"/>
    <lineage>
        <taxon>Bacteria</taxon>
        <taxon>Bacillati</taxon>
        <taxon>Cyanobacteriota</taxon>
        <taxon>Cyanophyceae</taxon>
        <taxon>Leptolyngbyales</taxon>
        <taxon>Trichocoleusaceae</taxon>
        <taxon>Trichocoleus</taxon>
    </lineage>
</organism>
<dbReference type="Proteomes" id="UP001464891">
    <property type="component" value="Unassembled WGS sequence"/>
</dbReference>
<proteinExistence type="predicted"/>
<reference evidence="2 3" key="1">
    <citation type="submission" date="2022-04" db="EMBL/GenBank/DDBJ databases">
        <title>Positive selection, recombination, and allopatry shape intraspecific diversity of widespread and dominant cyanobacteria.</title>
        <authorList>
            <person name="Wei J."/>
            <person name="Shu W."/>
            <person name="Hu C."/>
        </authorList>
    </citation>
    <scope>NUCLEOTIDE SEQUENCE [LARGE SCALE GENOMIC DNA]</scope>
    <source>
        <strain evidence="2 3">GB2-A4</strain>
    </source>
</reference>
<evidence type="ECO:0000259" key="1">
    <source>
        <dbReference type="Pfam" id="PF13449"/>
    </source>
</evidence>
<keyword evidence="3" id="KW-1185">Reference proteome</keyword>
<dbReference type="PANTHER" id="PTHR37957:SF1">
    <property type="entry name" value="PHYTASE-LIKE DOMAIN-CONTAINING PROTEIN"/>
    <property type="match status" value="1"/>
</dbReference>